<dbReference type="Pfam" id="PF16289">
    <property type="entry name" value="PIN_12"/>
    <property type="match status" value="1"/>
</dbReference>
<gene>
    <name evidence="2" type="ORF">I8747_26075</name>
</gene>
<proteinExistence type="predicted"/>
<dbReference type="Proteomes" id="UP000787568">
    <property type="component" value="Unassembled WGS sequence"/>
</dbReference>
<feature type="domain" description="DUF4935" evidence="1">
    <location>
        <begin position="17"/>
        <end position="195"/>
    </location>
</feature>
<organism evidence="2 3">
    <name type="scientific">Pseudomonas chlororaphis subsp. aurantiaca</name>
    <dbReference type="NCBI Taxonomy" id="86192"/>
    <lineage>
        <taxon>Bacteria</taxon>
        <taxon>Pseudomonadati</taxon>
        <taxon>Pseudomonadota</taxon>
        <taxon>Gammaproteobacteria</taxon>
        <taxon>Pseudomonadales</taxon>
        <taxon>Pseudomonadaceae</taxon>
        <taxon>Pseudomonas</taxon>
    </lineage>
</organism>
<accession>A0AAJ0ZPV4</accession>
<evidence type="ECO:0000313" key="3">
    <source>
        <dbReference type="Proteomes" id="UP000787568"/>
    </source>
</evidence>
<name>A0AAJ0ZPV4_9PSED</name>
<dbReference type="EMBL" id="JAEEFW010000009">
    <property type="protein sequence ID" value="MBU4636285.1"/>
    <property type="molecule type" value="Genomic_DNA"/>
</dbReference>
<evidence type="ECO:0000259" key="1">
    <source>
        <dbReference type="Pfam" id="PF16289"/>
    </source>
</evidence>
<evidence type="ECO:0000313" key="2">
    <source>
        <dbReference type="EMBL" id="MBU4636285.1"/>
    </source>
</evidence>
<sequence length="360" mass="41164">MTEVTQSIEKVKRKLHLMIDTCVWLDLAKDYRQRATIGALEELIRIDVVELLVPQQVIDEFERNKNRVIKESTKSLSSTFRRVGDAIKQFGKSDGCKEALVQLKDLDHRISTLGEVVSESVGSIEALFAVSKKIRTNDSALVAAAQRAIHQRAPFHKSKNSIGDAILIELYAAELNDGRERDGQYAFVTHNKHDFSSGSTDERVPHPDIAGLFDGSSSIYSVNLNLLLNDLAAYWIEELQAEYEYEDEPRSFSELAEAERRLSRQVWYHQHRQQRDAIKQGRIKVVPFNEWFTSEGHDDIVPDDGWAGSLEEAKRVEEKFGLENLGPWDDLDYGIMFGKLSAIRWVLGYEWDFRYNVTGQ</sequence>
<dbReference type="InterPro" id="IPR032557">
    <property type="entry name" value="DUF4935"/>
</dbReference>
<comment type="caution">
    <text evidence="2">The sequence shown here is derived from an EMBL/GenBank/DDBJ whole genome shotgun (WGS) entry which is preliminary data.</text>
</comment>
<dbReference type="AlphaFoldDB" id="A0AAJ0ZPV4"/>
<protein>
    <submittedName>
        <fullName evidence="2">DUF4935 domain-containing protein</fullName>
    </submittedName>
</protein>
<reference evidence="2" key="1">
    <citation type="submission" date="2020-12" db="EMBL/GenBank/DDBJ databases">
        <title>Generalized mutagenesis with transposon Tn5. A laboratory procedure for the identification of genes responsible for a bacterial phenotype and its regulation, illustrated with phenazine production in Pseudomonas chlororaphis.</title>
        <authorList>
            <person name="Muzio F."/>
            <person name="Sobrero P."/>
            <person name="Agaras B."/>
            <person name="Valverde C."/>
        </authorList>
    </citation>
    <scope>NUCLEOTIDE SEQUENCE</scope>
    <source>
        <strain evidence="2">SMMP3</strain>
    </source>
</reference>
<dbReference type="RefSeq" id="WP_216311387.1">
    <property type="nucleotide sequence ID" value="NZ_JAEEFW010000009.1"/>
</dbReference>